<dbReference type="PANTHER" id="PTHR36751">
    <property type="entry name" value="F3E22.8 PROTEIN"/>
    <property type="match status" value="1"/>
</dbReference>
<feature type="compositionally biased region" description="Basic residues" evidence="1">
    <location>
        <begin position="69"/>
        <end position="80"/>
    </location>
</feature>
<evidence type="ECO:0000256" key="1">
    <source>
        <dbReference type="SAM" id="MobiDB-lite"/>
    </source>
</evidence>
<dbReference type="PANTHER" id="PTHR36751:SF1">
    <property type="entry name" value="F3E22.8 PROTEIN"/>
    <property type="match status" value="1"/>
</dbReference>
<organism evidence="2 3">
    <name type="scientific">Mikania micrantha</name>
    <name type="common">bitter vine</name>
    <dbReference type="NCBI Taxonomy" id="192012"/>
    <lineage>
        <taxon>Eukaryota</taxon>
        <taxon>Viridiplantae</taxon>
        <taxon>Streptophyta</taxon>
        <taxon>Embryophyta</taxon>
        <taxon>Tracheophyta</taxon>
        <taxon>Spermatophyta</taxon>
        <taxon>Magnoliopsida</taxon>
        <taxon>eudicotyledons</taxon>
        <taxon>Gunneridae</taxon>
        <taxon>Pentapetalae</taxon>
        <taxon>asterids</taxon>
        <taxon>campanulids</taxon>
        <taxon>Asterales</taxon>
        <taxon>Asteraceae</taxon>
        <taxon>Asteroideae</taxon>
        <taxon>Heliantheae alliance</taxon>
        <taxon>Eupatorieae</taxon>
        <taxon>Mikania</taxon>
    </lineage>
</organism>
<dbReference type="AlphaFoldDB" id="A0A5N6MVQ6"/>
<evidence type="ECO:0000313" key="3">
    <source>
        <dbReference type="Proteomes" id="UP000326396"/>
    </source>
</evidence>
<comment type="caution">
    <text evidence="2">The sequence shown here is derived from an EMBL/GenBank/DDBJ whole genome shotgun (WGS) entry which is preliminary data.</text>
</comment>
<evidence type="ECO:0000313" key="2">
    <source>
        <dbReference type="EMBL" id="KAD4178513.1"/>
    </source>
</evidence>
<dbReference type="OrthoDB" id="1914074at2759"/>
<keyword evidence="3" id="KW-1185">Reference proteome</keyword>
<proteinExistence type="predicted"/>
<dbReference type="Proteomes" id="UP000326396">
    <property type="component" value="Linkage Group LG4"/>
</dbReference>
<gene>
    <name evidence="2" type="ORF">E3N88_27104</name>
</gene>
<dbReference type="EMBL" id="SZYD01000014">
    <property type="protein sequence ID" value="KAD4178513.1"/>
    <property type="molecule type" value="Genomic_DNA"/>
</dbReference>
<accession>A0A5N6MVQ6</accession>
<protein>
    <submittedName>
        <fullName evidence="2">Uncharacterized protein</fullName>
    </submittedName>
</protein>
<feature type="region of interest" description="Disordered" evidence="1">
    <location>
        <begin position="55"/>
        <end position="121"/>
    </location>
</feature>
<reference evidence="2 3" key="1">
    <citation type="submission" date="2019-05" db="EMBL/GenBank/DDBJ databases">
        <title>Mikania micrantha, genome provides insights into the molecular mechanism of rapid growth.</title>
        <authorList>
            <person name="Liu B."/>
        </authorList>
    </citation>
    <scope>NUCLEOTIDE SEQUENCE [LARGE SCALE GENOMIC DNA]</scope>
    <source>
        <strain evidence="2">NLD-2019</strain>
        <tissue evidence="2">Leaf</tissue>
    </source>
</reference>
<feature type="region of interest" description="Disordered" evidence="1">
    <location>
        <begin position="22"/>
        <end position="42"/>
    </location>
</feature>
<feature type="compositionally biased region" description="Gly residues" evidence="1">
    <location>
        <begin position="88"/>
        <end position="116"/>
    </location>
</feature>
<sequence>MEISLIWDNVTAINIKHHHGLGFANSSTRRHNLTPSSPDQQRRLEIRVQRLPIDAVAPPPVKPNTIPKTRIRKRSRVRRRQKDENFGAGQGGNGGGFFSGGGNGPFGGGGNDGNGGFNWDESSPFPSDPAFDFVYEALSWFVLSNCLYFAFKRVVRIVVEGSADPGDRRFR</sequence>
<name>A0A5N6MVQ6_9ASTR</name>